<organism evidence="1 2">
    <name type="scientific">Monosporascus ibericus</name>
    <dbReference type="NCBI Taxonomy" id="155417"/>
    <lineage>
        <taxon>Eukaryota</taxon>
        <taxon>Fungi</taxon>
        <taxon>Dikarya</taxon>
        <taxon>Ascomycota</taxon>
        <taxon>Pezizomycotina</taxon>
        <taxon>Sordariomycetes</taxon>
        <taxon>Xylariomycetidae</taxon>
        <taxon>Xylariales</taxon>
        <taxon>Xylariales incertae sedis</taxon>
        <taxon>Monosporascus</taxon>
    </lineage>
</organism>
<dbReference type="AlphaFoldDB" id="A0A4Q4SYF7"/>
<reference evidence="1 2" key="1">
    <citation type="submission" date="2018-06" db="EMBL/GenBank/DDBJ databases">
        <title>Complete Genomes of Monosporascus.</title>
        <authorList>
            <person name="Robinson A.J."/>
            <person name="Natvig D.O."/>
        </authorList>
    </citation>
    <scope>NUCLEOTIDE SEQUENCE [LARGE SCALE GENOMIC DNA]</scope>
    <source>
        <strain evidence="1 2">CBS 110550</strain>
    </source>
</reference>
<keyword evidence="2" id="KW-1185">Reference proteome</keyword>
<evidence type="ECO:0000313" key="2">
    <source>
        <dbReference type="Proteomes" id="UP000293360"/>
    </source>
</evidence>
<dbReference type="EMBL" id="QJNU01000599">
    <property type="protein sequence ID" value="RYO92869.1"/>
    <property type="molecule type" value="Genomic_DNA"/>
</dbReference>
<sequence>MQFPTISATAMAAATGANAAAVGTRQEALATLQAYNFSTCDVEAVLTVEITDFECHDFAQGYGNAQATLADPEANCMLTLYSERGCNGEIYWAKPGTCPANIDGIARWSYALTCAE</sequence>
<comment type="caution">
    <text evidence="1">The sequence shown here is derived from an EMBL/GenBank/DDBJ whole genome shotgun (WGS) entry which is preliminary data.</text>
</comment>
<dbReference type="Proteomes" id="UP000293360">
    <property type="component" value="Unassembled WGS sequence"/>
</dbReference>
<dbReference type="OrthoDB" id="4677597at2759"/>
<accession>A0A4Q4SYF7</accession>
<protein>
    <submittedName>
        <fullName evidence="1">Uncharacterized protein</fullName>
    </submittedName>
</protein>
<evidence type="ECO:0000313" key="1">
    <source>
        <dbReference type="EMBL" id="RYO92869.1"/>
    </source>
</evidence>
<gene>
    <name evidence="1" type="ORF">DL764_008073</name>
</gene>
<proteinExistence type="predicted"/>
<name>A0A4Q4SYF7_9PEZI</name>